<evidence type="ECO:0000256" key="2">
    <source>
        <dbReference type="ARBA" id="ARBA00004906"/>
    </source>
</evidence>
<keyword evidence="7" id="KW-1185">Reference proteome</keyword>
<dbReference type="InterPro" id="IPR058039">
    <property type="entry name" value="At3g05675-like_ankyrin"/>
</dbReference>
<name>A0ABC8SZV1_9AQUA</name>
<feature type="transmembrane region" description="Helical" evidence="4">
    <location>
        <begin position="62"/>
        <end position="79"/>
    </location>
</feature>
<keyword evidence="4" id="KW-0472">Membrane</keyword>
<evidence type="ECO:0000256" key="3">
    <source>
        <dbReference type="ARBA" id="ARBA00022786"/>
    </source>
</evidence>
<evidence type="ECO:0000313" key="7">
    <source>
        <dbReference type="Proteomes" id="UP001642360"/>
    </source>
</evidence>
<accession>A0ABC8SZV1</accession>
<reference evidence="6 7" key="1">
    <citation type="submission" date="2024-02" db="EMBL/GenBank/DDBJ databases">
        <authorList>
            <person name="Vignale AGUSTIN F."/>
            <person name="Sosa J E."/>
            <person name="Modenutti C."/>
        </authorList>
    </citation>
    <scope>NUCLEOTIDE SEQUENCE [LARGE SCALE GENOMIC DNA]</scope>
</reference>
<evidence type="ECO:0000313" key="6">
    <source>
        <dbReference type="EMBL" id="CAK9162727.1"/>
    </source>
</evidence>
<dbReference type="PANTHER" id="PTHR31060:SF31">
    <property type="entry name" value="BTB_POZ DOMAIN PROTEIN"/>
    <property type="match status" value="1"/>
</dbReference>
<dbReference type="Proteomes" id="UP001642360">
    <property type="component" value="Unassembled WGS sequence"/>
</dbReference>
<organism evidence="6 7">
    <name type="scientific">Ilex paraguariensis</name>
    <name type="common">yerba mate</name>
    <dbReference type="NCBI Taxonomy" id="185542"/>
    <lineage>
        <taxon>Eukaryota</taxon>
        <taxon>Viridiplantae</taxon>
        <taxon>Streptophyta</taxon>
        <taxon>Embryophyta</taxon>
        <taxon>Tracheophyta</taxon>
        <taxon>Spermatophyta</taxon>
        <taxon>Magnoliopsida</taxon>
        <taxon>eudicotyledons</taxon>
        <taxon>Gunneridae</taxon>
        <taxon>Pentapetalae</taxon>
        <taxon>asterids</taxon>
        <taxon>campanulids</taxon>
        <taxon>Aquifoliales</taxon>
        <taxon>Aquifoliaceae</taxon>
        <taxon>Ilex</taxon>
    </lineage>
</organism>
<dbReference type="AlphaFoldDB" id="A0ABC8SZV1"/>
<dbReference type="InterPro" id="IPR038920">
    <property type="entry name" value="At3g05675-like"/>
</dbReference>
<keyword evidence="4" id="KW-0812">Transmembrane</keyword>
<sequence length="680" mass="74418">MAIEPLAAEYGGGYTHNTRPSALLNSIFMTTVNTAAKTLVAVASSAKDEHTQKWRLADHMRFIVMLMTWLAVWVLRVLMDNFPLSIGPSHPYILEGVSDVGSFDLLRSSSTSSLSLSSSPVSSLDLVLHEASDHERASAKALGRALTHILALLNEIPASSRKYQFAMAMADRIVDDNARDGHVELVQINRTALASAFARTSTLLYRALQSSHAVEDSGTWITRIIGALPLGSYLASSVKGLGLCASAMFPSISGICGLEKQRQLTIAGREGSNHVLGEKYAQELLWIANKMCECGVVDDALLQWSLASALASLSLTASPRVQGFIVKISAILLGELIRAKLEVPRQVKIRLLVLWLPLFCYADNGLAYPVLTGYEKAEMERIMDEMISGLPSMDQEILALLNEIPASSRKYQFAMAMADRIVDDNARDGHVELVQINRTALASAFARTSTLLYRALQSSHAVEDSGTWITRIIGALPLGSYLASSVKGLGLCASAMFPSISGICGLEKQRQLTIAGREGSNHVLGEKYAQELLWIANKMCECGVVDDALLQWSLASALASLSLTASPRVQGFIVKISAILLGELIRAKLEVPRQVKIRLLVLWLPLFCYADNGLAYPVLTGYEKAEMERIMDEMISGLPSMDQEVILTNWLQDFTMSTSDWPNLQTSYDRWCNSTRKLIT</sequence>
<protein>
    <recommendedName>
        <fullName evidence="5">At3g05675-like ankyrin-like domain-containing protein</fullName>
    </recommendedName>
</protein>
<gene>
    <name evidence="6" type="ORF">ILEXP_LOCUS31673</name>
</gene>
<proteinExistence type="predicted"/>
<evidence type="ECO:0000256" key="4">
    <source>
        <dbReference type="SAM" id="Phobius"/>
    </source>
</evidence>
<evidence type="ECO:0000256" key="1">
    <source>
        <dbReference type="ARBA" id="ARBA00002668"/>
    </source>
</evidence>
<evidence type="ECO:0000259" key="5">
    <source>
        <dbReference type="Pfam" id="PF25553"/>
    </source>
</evidence>
<keyword evidence="4" id="KW-1133">Transmembrane helix</keyword>
<dbReference type="PANTHER" id="PTHR31060">
    <property type="entry name" value="OSJNBA0011J08.25 PROTEIN-RELATED"/>
    <property type="match status" value="1"/>
</dbReference>
<dbReference type="Pfam" id="PF25553">
    <property type="entry name" value="BTB-POZ_ANK-like"/>
    <property type="match status" value="1"/>
</dbReference>
<feature type="domain" description="At3g05675-like ankyrin-like" evidence="5">
    <location>
        <begin position="529"/>
        <end position="672"/>
    </location>
</feature>
<comment type="function">
    <text evidence="1">May act as a substrate-specific adapter of an E3 ubiquitin-protein ligase complex (CUL3-RBX1-BTB) which mediates the ubiquitination and subsequent proteasomal degradation of target proteins.</text>
</comment>
<comment type="caution">
    <text evidence="6">The sequence shown here is derived from an EMBL/GenBank/DDBJ whole genome shotgun (WGS) entry which is preliminary data.</text>
</comment>
<keyword evidence="3" id="KW-0833">Ubl conjugation pathway</keyword>
<comment type="pathway">
    <text evidence="2">Protein modification; protein ubiquitination.</text>
</comment>
<dbReference type="EMBL" id="CAUOFW020003946">
    <property type="protein sequence ID" value="CAK9162727.1"/>
    <property type="molecule type" value="Genomic_DNA"/>
</dbReference>